<proteinExistence type="predicted"/>
<feature type="region of interest" description="Disordered" evidence="1">
    <location>
        <begin position="1"/>
        <end position="33"/>
    </location>
</feature>
<feature type="compositionally biased region" description="Polar residues" evidence="1">
    <location>
        <begin position="10"/>
        <end position="19"/>
    </location>
</feature>
<dbReference type="EMBL" id="KZ772724">
    <property type="protein sequence ID" value="PTQ38290.1"/>
    <property type="molecule type" value="Genomic_DNA"/>
</dbReference>
<name>A0A2R6WWQ8_MARPO</name>
<accession>A0A2R6WWQ8</accession>
<dbReference type="AlphaFoldDB" id="A0A2R6WWQ8"/>
<keyword evidence="3" id="KW-1185">Reference proteome</keyword>
<dbReference type="Proteomes" id="UP000244005">
    <property type="component" value="Unassembled WGS sequence"/>
</dbReference>
<sequence>MTLVPRTLPRSWTNDQNLGRSGFGKAGRQEGSTRYCTPLNKRRISETRMKSDPCNALHRAVQDRTLFSAGNRTILAIMSSAVGQYHADEIGNGQARPLSAGILSRRLLKVLTIPTDKERGASDFSRI</sequence>
<dbReference type="Gramene" id="Mp6g01300.1">
    <property type="protein sequence ID" value="Mp6g01300.1.cds1"/>
    <property type="gene ID" value="Mp6g01300"/>
</dbReference>
<evidence type="ECO:0000313" key="3">
    <source>
        <dbReference type="Proteomes" id="UP000244005"/>
    </source>
</evidence>
<protein>
    <submittedName>
        <fullName evidence="2">Uncharacterized protein</fullName>
    </submittedName>
</protein>
<evidence type="ECO:0000313" key="2">
    <source>
        <dbReference type="EMBL" id="PTQ38290.1"/>
    </source>
</evidence>
<reference evidence="3" key="1">
    <citation type="journal article" date="2017" name="Cell">
        <title>Insights into land plant evolution garnered from the Marchantia polymorpha genome.</title>
        <authorList>
            <person name="Bowman J.L."/>
            <person name="Kohchi T."/>
            <person name="Yamato K.T."/>
            <person name="Jenkins J."/>
            <person name="Shu S."/>
            <person name="Ishizaki K."/>
            <person name="Yamaoka S."/>
            <person name="Nishihama R."/>
            <person name="Nakamura Y."/>
            <person name="Berger F."/>
            <person name="Adam C."/>
            <person name="Aki S.S."/>
            <person name="Althoff F."/>
            <person name="Araki T."/>
            <person name="Arteaga-Vazquez M.A."/>
            <person name="Balasubrmanian S."/>
            <person name="Barry K."/>
            <person name="Bauer D."/>
            <person name="Boehm C.R."/>
            <person name="Briginshaw L."/>
            <person name="Caballero-Perez J."/>
            <person name="Catarino B."/>
            <person name="Chen F."/>
            <person name="Chiyoda S."/>
            <person name="Chovatia M."/>
            <person name="Davies K.M."/>
            <person name="Delmans M."/>
            <person name="Demura T."/>
            <person name="Dierschke T."/>
            <person name="Dolan L."/>
            <person name="Dorantes-Acosta A.E."/>
            <person name="Eklund D.M."/>
            <person name="Florent S.N."/>
            <person name="Flores-Sandoval E."/>
            <person name="Fujiyama A."/>
            <person name="Fukuzawa H."/>
            <person name="Galik B."/>
            <person name="Grimanelli D."/>
            <person name="Grimwood J."/>
            <person name="Grossniklaus U."/>
            <person name="Hamada T."/>
            <person name="Haseloff J."/>
            <person name="Hetherington A.J."/>
            <person name="Higo A."/>
            <person name="Hirakawa Y."/>
            <person name="Hundley H.N."/>
            <person name="Ikeda Y."/>
            <person name="Inoue K."/>
            <person name="Inoue S.I."/>
            <person name="Ishida S."/>
            <person name="Jia Q."/>
            <person name="Kakita M."/>
            <person name="Kanazawa T."/>
            <person name="Kawai Y."/>
            <person name="Kawashima T."/>
            <person name="Kennedy M."/>
            <person name="Kinose K."/>
            <person name="Kinoshita T."/>
            <person name="Kohara Y."/>
            <person name="Koide E."/>
            <person name="Komatsu K."/>
            <person name="Kopischke S."/>
            <person name="Kubo M."/>
            <person name="Kyozuka J."/>
            <person name="Lagercrantz U."/>
            <person name="Lin S.S."/>
            <person name="Lindquist E."/>
            <person name="Lipzen A.M."/>
            <person name="Lu C.W."/>
            <person name="De Luna E."/>
            <person name="Martienssen R.A."/>
            <person name="Minamino N."/>
            <person name="Mizutani M."/>
            <person name="Mizutani M."/>
            <person name="Mochizuki N."/>
            <person name="Monte I."/>
            <person name="Mosher R."/>
            <person name="Nagasaki H."/>
            <person name="Nakagami H."/>
            <person name="Naramoto S."/>
            <person name="Nishitani K."/>
            <person name="Ohtani M."/>
            <person name="Okamoto T."/>
            <person name="Okumura M."/>
            <person name="Phillips J."/>
            <person name="Pollak B."/>
            <person name="Reinders A."/>
            <person name="Rovekamp M."/>
            <person name="Sano R."/>
            <person name="Sawa S."/>
            <person name="Schmid M.W."/>
            <person name="Shirakawa M."/>
            <person name="Solano R."/>
            <person name="Spunde A."/>
            <person name="Suetsugu N."/>
            <person name="Sugano S."/>
            <person name="Sugiyama A."/>
            <person name="Sun R."/>
            <person name="Suzuki Y."/>
            <person name="Takenaka M."/>
            <person name="Takezawa D."/>
            <person name="Tomogane H."/>
            <person name="Tsuzuki M."/>
            <person name="Ueda T."/>
            <person name="Umeda M."/>
            <person name="Ward J.M."/>
            <person name="Watanabe Y."/>
            <person name="Yazaki K."/>
            <person name="Yokoyama R."/>
            <person name="Yoshitake Y."/>
            <person name="Yotsui I."/>
            <person name="Zachgo S."/>
            <person name="Schmutz J."/>
        </authorList>
    </citation>
    <scope>NUCLEOTIDE SEQUENCE [LARGE SCALE GENOMIC DNA]</scope>
    <source>
        <strain evidence="3">Tak-1</strain>
    </source>
</reference>
<evidence type="ECO:0000256" key="1">
    <source>
        <dbReference type="SAM" id="MobiDB-lite"/>
    </source>
</evidence>
<organism evidence="2 3">
    <name type="scientific">Marchantia polymorpha</name>
    <name type="common">Common liverwort</name>
    <name type="synonym">Marchantia aquatica</name>
    <dbReference type="NCBI Taxonomy" id="3197"/>
    <lineage>
        <taxon>Eukaryota</taxon>
        <taxon>Viridiplantae</taxon>
        <taxon>Streptophyta</taxon>
        <taxon>Embryophyta</taxon>
        <taxon>Marchantiophyta</taxon>
        <taxon>Marchantiopsida</taxon>
        <taxon>Marchantiidae</taxon>
        <taxon>Marchantiales</taxon>
        <taxon>Marchantiaceae</taxon>
        <taxon>Marchantia</taxon>
    </lineage>
</organism>
<gene>
    <name evidence="2" type="ORF">MARPO_0052s0074</name>
</gene>